<dbReference type="PANTHER" id="PTHR30006">
    <property type="entry name" value="THIAMINE-BINDING PERIPLASMIC PROTEIN-RELATED"/>
    <property type="match status" value="1"/>
</dbReference>
<reference evidence="5" key="1">
    <citation type="journal article" date="2014" name="Int. J. Syst. Evol. Microbiol.">
        <title>Complete genome sequence of Corynebacterium casei LMG S-19264T (=DSM 44701T), isolated from a smear-ripened cheese.</title>
        <authorList>
            <consortium name="US DOE Joint Genome Institute (JGI-PGF)"/>
            <person name="Walter F."/>
            <person name="Albersmeier A."/>
            <person name="Kalinowski J."/>
            <person name="Ruckert C."/>
        </authorList>
    </citation>
    <scope>NUCLEOTIDE SEQUENCE</scope>
    <source>
        <strain evidence="5">CCM 8433</strain>
    </source>
</reference>
<keyword evidence="6" id="KW-1185">Reference proteome</keyword>
<comment type="similarity">
    <text evidence="1">Belongs to the bacterial solute-binding protein 1 family.</text>
</comment>
<evidence type="ECO:0000256" key="3">
    <source>
        <dbReference type="ARBA" id="ARBA00022729"/>
    </source>
</evidence>
<dbReference type="GO" id="GO:0055085">
    <property type="term" value="P:transmembrane transport"/>
    <property type="evidence" value="ECO:0007669"/>
    <property type="project" value="InterPro"/>
</dbReference>
<keyword evidence="3 4" id="KW-0732">Signal</keyword>
<dbReference type="EMBL" id="BMDT01000002">
    <property type="protein sequence ID" value="GGI65243.1"/>
    <property type="molecule type" value="Genomic_DNA"/>
</dbReference>
<dbReference type="RefSeq" id="WP_188367077.1">
    <property type="nucleotide sequence ID" value="NZ_BMDT01000002.1"/>
</dbReference>
<dbReference type="InterPro" id="IPR006059">
    <property type="entry name" value="SBP"/>
</dbReference>
<dbReference type="InterPro" id="IPR006061">
    <property type="entry name" value="SBP_1_CS"/>
</dbReference>
<protein>
    <submittedName>
        <fullName evidence="5">2-aminoethylphosphonate ABC transporter substrate-binding protein</fullName>
    </submittedName>
</protein>
<reference evidence="5" key="2">
    <citation type="submission" date="2020-09" db="EMBL/GenBank/DDBJ databases">
        <authorList>
            <person name="Sun Q."/>
            <person name="Sedlacek I."/>
        </authorList>
    </citation>
    <scope>NUCLEOTIDE SEQUENCE</scope>
    <source>
        <strain evidence="5">CCM 8433</strain>
    </source>
</reference>
<dbReference type="Proteomes" id="UP000622610">
    <property type="component" value="Unassembled WGS sequence"/>
</dbReference>
<evidence type="ECO:0000313" key="6">
    <source>
        <dbReference type="Proteomes" id="UP000622610"/>
    </source>
</evidence>
<dbReference type="SUPFAM" id="SSF53850">
    <property type="entry name" value="Periplasmic binding protein-like II"/>
    <property type="match status" value="1"/>
</dbReference>
<organism evidence="5 6">
    <name type="scientific">Enterococcus alcedinis</name>
    <dbReference type="NCBI Taxonomy" id="1274384"/>
    <lineage>
        <taxon>Bacteria</taxon>
        <taxon>Bacillati</taxon>
        <taxon>Bacillota</taxon>
        <taxon>Bacilli</taxon>
        <taxon>Lactobacillales</taxon>
        <taxon>Enterococcaceae</taxon>
        <taxon>Enterococcus</taxon>
    </lineage>
</organism>
<sequence length="326" mass="35573">MKMRKSLLLGLVTCSVLFAACGKGDASQDKVIIYTNADDEPVQVMQKVLDDNGFKDQYTLQTFGTSDLGSKLLAEGTNIEADLVTMSTFYLKSAQESKQMFQPLETNLKPLVADVDFAAPFSVQEGAIFYNTDALAEANVPVPASLKDLADPKYANLISISDIKQSSTAWLLFQALIDAYGKEEARDILTKIYENAGDHFESSGSAPLKKVRLGEVPIGFGLRHQAVLDKENGEPIGYVEGTEGTYTLTESFAVVDKGDKTNPKAQEMLNVILEKGRTDLIEIYPSPIYEGETANSAHAATNQKVFPAELTAELLKEHQELMDGVN</sequence>
<dbReference type="PROSITE" id="PS51257">
    <property type="entry name" value="PROKAR_LIPOPROTEIN"/>
    <property type="match status" value="1"/>
</dbReference>
<accession>A0A917JDJ6</accession>
<proteinExistence type="inferred from homology"/>
<dbReference type="PROSITE" id="PS01037">
    <property type="entry name" value="SBP_BACTERIAL_1"/>
    <property type="match status" value="1"/>
</dbReference>
<gene>
    <name evidence="5" type="ORF">GCM10011482_08970</name>
</gene>
<keyword evidence="2" id="KW-0813">Transport</keyword>
<evidence type="ECO:0000256" key="1">
    <source>
        <dbReference type="ARBA" id="ARBA00008520"/>
    </source>
</evidence>
<dbReference type="Gene3D" id="3.40.190.10">
    <property type="entry name" value="Periplasmic binding protein-like II"/>
    <property type="match status" value="2"/>
</dbReference>
<name>A0A917JDJ6_9ENTE</name>
<dbReference type="Pfam" id="PF13416">
    <property type="entry name" value="SBP_bac_8"/>
    <property type="match status" value="1"/>
</dbReference>
<evidence type="ECO:0000256" key="4">
    <source>
        <dbReference type="SAM" id="SignalP"/>
    </source>
</evidence>
<feature type="chain" id="PRO_5039194503" evidence="4">
    <location>
        <begin position="20"/>
        <end position="326"/>
    </location>
</feature>
<dbReference type="AlphaFoldDB" id="A0A917JDJ6"/>
<feature type="signal peptide" evidence="4">
    <location>
        <begin position="1"/>
        <end position="19"/>
    </location>
</feature>
<evidence type="ECO:0000256" key="2">
    <source>
        <dbReference type="ARBA" id="ARBA00022448"/>
    </source>
</evidence>
<evidence type="ECO:0000313" key="5">
    <source>
        <dbReference type="EMBL" id="GGI65243.1"/>
    </source>
</evidence>
<comment type="caution">
    <text evidence="5">The sequence shown here is derived from an EMBL/GenBank/DDBJ whole genome shotgun (WGS) entry which is preliminary data.</text>
</comment>